<dbReference type="UniPathway" id="UPA00666"/>
<keyword evidence="5 9" id="KW-0812">Transmembrane</keyword>
<dbReference type="InterPro" id="IPR045378">
    <property type="entry name" value="LNT_N"/>
</dbReference>
<feature type="transmembrane region" description="Helical" evidence="9">
    <location>
        <begin position="503"/>
        <end position="522"/>
    </location>
</feature>
<keyword evidence="3 9" id="KW-1003">Cell membrane</keyword>
<keyword evidence="12" id="KW-1185">Reference proteome</keyword>
<evidence type="ECO:0000256" key="8">
    <source>
        <dbReference type="ARBA" id="ARBA00023315"/>
    </source>
</evidence>
<keyword evidence="4 9" id="KW-0808">Transferase</keyword>
<comment type="similarity">
    <text evidence="2 9">Belongs to the CN hydrolase family. Apolipoprotein N-acyltransferase subfamily.</text>
</comment>
<comment type="function">
    <text evidence="9">Catalyzes the phospholipid dependent N-acylation of the N-terminal cysteine of apolipoprotein, the last step in lipoprotein maturation.</text>
</comment>
<dbReference type="SUPFAM" id="SSF56317">
    <property type="entry name" value="Carbon-nitrogen hydrolase"/>
    <property type="match status" value="1"/>
</dbReference>
<feature type="transmembrane region" description="Helical" evidence="9">
    <location>
        <begin position="173"/>
        <end position="195"/>
    </location>
</feature>
<dbReference type="Gene3D" id="3.60.110.10">
    <property type="entry name" value="Carbon-nitrogen hydrolase"/>
    <property type="match status" value="1"/>
</dbReference>
<sequence length="528" mass="58733">MLGAQLTRLFDWLDKRSSFAVHAFAFLVGVLLSRTFAPANFFPLLFVAIPLMIALIDRSKNSVQAFAHGWWVGFGLFAVGLSWIGHSFTQQQAVPVILAPVAILALSAILSLYVGIVFVVCRMLWCRGWLRVLLFAAVWTLFEVARGMWFTGFPWHLVGAAWAEWLPMAQSTYYISVYGLSFLTVFAAGMFVLLLDTGRWQATILPPVLAVLVLAATATAGYARLDGNQTHYHLGVSMRLVQANVKQREKWLSYLIEDHFDKHMTLSRAADPDGKAKGVRLLIWPETAVQTESFDRDGSIHRWRMSKLLDYGSFAITGAPRYQRTEDGYNYYNSLFALNSSADLYARYDKVHLVPFGEYLPYENLLKKLGLAQLTGGSAWTAGRTRQTIALPGTPGFSPLVCYEAVFPGQVIDTRDRPEWILNITNDAWFGFTEGPYQHLALARLRAIEEGLPLVRAASTGVSAVIDGYGRTLSSMPVGREGILDSPLPQAIDTPPITTGARILLVTLLCALIALARVIYCWRRDRAA</sequence>
<dbReference type="AlphaFoldDB" id="A0A1G7EA62"/>
<dbReference type="EC" id="2.3.1.269" evidence="9"/>
<evidence type="ECO:0000256" key="7">
    <source>
        <dbReference type="ARBA" id="ARBA00023136"/>
    </source>
</evidence>
<dbReference type="GO" id="GO:0005886">
    <property type="term" value="C:plasma membrane"/>
    <property type="evidence" value="ECO:0007669"/>
    <property type="project" value="UniProtKB-SubCell"/>
</dbReference>
<organism evidence="11 12">
    <name type="scientific">Kordiimonas lacus</name>
    <dbReference type="NCBI Taxonomy" id="637679"/>
    <lineage>
        <taxon>Bacteria</taxon>
        <taxon>Pseudomonadati</taxon>
        <taxon>Pseudomonadota</taxon>
        <taxon>Alphaproteobacteria</taxon>
        <taxon>Kordiimonadales</taxon>
        <taxon>Kordiimonadaceae</taxon>
        <taxon>Kordiimonas</taxon>
    </lineage>
</organism>
<dbReference type="InterPro" id="IPR004563">
    <property type="entry name" value="Apolipo_AcylTrfase"/>
</dbReference>
<dbReference type="PANTHER" id="PTHR38686:SF1">
    <property type="entry name" value="APOLIPOPROTEIN N-ACYLTRANSFERASE"/>
    <property type="match status" value="1"/>
</dbReference>
<evidence type="ECO:0000259" key="10">
    <source>
        <dbReference type="PROSITE" id="PS50263"/>
    </source>
</evidence>
<keyword evidence="8 9" id="KW-0012">Acyltransferase</keyword>
<dbReference type="GO" id="GO:0042158">
    <property type="term" value="P:lipoprotein biosynthetic process"/>
    <property type="evidence" value="ECO:0007669"/>
    <property type="project" value="UniProtKB-UniRule"/>
</dbReference>
<accession>A0A1G7EA62</accession>
<evidence type="ECO:0000256" key="4">
    <source>
        <dbReference type="ARBA" id="ARBA00022679"/>
    </source>
</evidence>
<dbReference type="STRING" id="637679.GCA_001550055_00139"/>
<feature type="domain" description="CN hydrolase" evidence="10">
    <location>
        <begin position="241"/>
        <end position="490"/>
    </location>
</feature>
<gene>
    <name evidence="9" type="primary">lnt</name>
    <name evidence="11" type="ORF">SAMN04488071_3360</name>
</gene>
<feature type="transmembrane region" description="Helical" evidence="9">
    <location>
        <begin position="202"/>
        <end position="223"/>
    </location>
</feature>
<dbReference type="EMBL" id="FNAK01000008">
    <property type="protein sequence ID" value="SDE60561.1"/>
    <property type="molecule type" value="Genomic_DNA"/>
</dbReference>
<evidence type="ECO:0000256" key="9">
    <source>
        <dbReference type="HAMAP-Rule" id="MF_01148"/>
    </source>
</evidence>
<dbReference type="CDD" id="cd07571">
    <property type="entry name" value="ALP_N-acyl_transferase"/>
    <property type="match status" value="1"/>
</dbReference>
<dbReference type="Pfam" id="PF20154">
    <property type="entry name" value="LNT_N"/>
    <property type="match status" value="1"/>
</dbReference>
<keyword evidence="7 9" id="KW-0472">Membrane</keyword>
<evidence type="ECO:0000256" key="1">
    <source>
        <dbReference type="ARBA" id="ARBA00004651"/>
    </source>
</evidence>
<evidence type="ECO:0000313" key="12">
    <source>
        <dbReference type="Proteomes" id="UP000183685"/>
    </source>
</evidence>
<protein>
    <recommendedName>
        <fullName evidence="9">Apolipoprotein N-acyltransferase</fullName>
        <shortName evidence="9">ALP N-acyltransferase</shortName>
        <ecNumber evidence="9">2.3.1.269</ecNumber>
    </recommendedName>
</protein>
<evidence type="ECO:0000256" key="3">
    <source>
        <dbReference type="ARBA" id="ARBA00022475"/>
    </source>
</evidence>
<dbReference type="InterPro" id="IPR036526">
    <property type="entry name" value="C-N_Hydrolase_sf"/>
</dbReference>
<dbReference type="InterPro" id="IPR003010">
    <property type="entry name" value="C-N_Hydrolase"/>
</dbReference>
<feature type="transmembrane region" description="Helical" evidence="9">
    <location>
        <begin position="20"/>
        <end position="53"/>
    </location>
</feature>
<reference evidence="11 12" key="1">
    <citation type="submission" date="2016-10" db="EMBL/GenBank/DDBJ databases">
        <authorList>
            <person name="de Groot N.N."/>
        </authorList>
    </citation>
    <scope>NUCLEOTIDE SEQUENCE [LARGE SCALE GENOMIC DNA]</scope>
    <source>
        <strain evidence="11 12">CGMCC 1.9109</strain>
    </source>
</reference>
<comment type="pathway">
    <text evidence="9">Protein modification; lipoprotein biosynthesis (N-acyl transfer).</text>
</comment>
<name>A0A1G7EA62_9PROT</name>
<feature type="transmembrane region" description="Helical" evidence="9">
    <location>
        <begin position="65"/>
        <end position="85"/>
    </location>
</feature>
<dbReference type="NCBIfam" id="TIGR00546">
    <property type="entry name" value="lnt"/>
    <property type="match status" value="1"/>
</dbReference>
<feature type="transmembrane region" description="Helical" evidence="9">
    <location>
        <begin position="97"/>
        <end position="120"/>
    </location>
</feature>
<keyword evidence="11" id="KW-0449">Lipoprotein</keyword>
<dbReference type="PROSITE" id="PS50263">
    <property type="entry name" value="CN_HYDROLASE"/>
    <property type="match status" value="1"/>
</dbReference>
<dbReference type="Pfam" id="PF00795">
    <property type="entry name" value="CN_hydrolase"/>
    <property type="match status" value="1"/>
</dbReference>
<evidence type="ECO:0000256" key="5">
    <source>
        <dbReference type="ARBA" id="ARBA00022692"/>
    </source>
</evidence>
<keyword evidence="6 9" id="KW-1133">Transmembrane helix</keyword>
<dbReference type="HAMAP" id="MF_01148">
    <property type="entry name" value="Lnt"/>
    <property type="match status" value="1"/>
</dbReference>
<comment type="catalytic activity">
    <reaction evidence="9">
        <text>N-terminal S-1,2-diacyl-sn-glyceryl-L-cysteinyl-[lipoprotein] + a glycerophospholipid = N-acyl-S-1,2-diacyl-sn-glyceryl-L-cysteinyl-[lipoprotein] + a 2-acyl-sn-glycero-3-phospholipid + H(+)</text>
        <dbReference type="Rhea" id="RHEA:48228"/>
        <dbReference type="Rhea" id="RHEA-COMP:14681"/>
        <dbReference type="Rhea" id="RHEA-COMP:14684"/>
        <dbReference type="ChEBI" id="CHEBI:15378"/>
        <dbReference type="ChEBI" id="CHEBI:136912"/>
        <dbReference type="ChEBI" id="CHEBI:140656"/>
        <dbReference type="ChEBI" id="CHEBI:140657"/>
        <dbReference type="ChEBI" id="CHEBI:140660"/>
        <dbReference type="EC" id="2.3.1.269"/>
    </reaction>
</comment>
<evidence type="ECO:0000256" key="6">
    <source>
        <dbReference type="ARBA" id="ARBA00022989"/>
    </source>
</evidence>
<dbReference type="PANTHER" id="PTHR38686">
    <property type="entry name" value="APOLIPOPROTEIN N-ACYLTRANSFERASE"/>
    <property type="match status" value="1"/>
</dbReference>
<comment type="subcellular location">
    <subcellularLocation>
        <location evidence="1 9">Cell membrane</location>
        <topology evidence="1 9">Multi-pass membrane protein</topology>
    </subcellularLocation>
</comment>
<dbReference type="GO" id="GO:0016410">
    <property type="term" value="F:N-acyltransferase activity"/>
    <property type="evidence" value="ECO:0007669"/>
    <property type="project" value="UniProtKB-UniRule"/>
</dbReference>
<dbReference type="Proteomes" id="UP000183685">
    <property type="component" value="Unassembled WGS sequence"/>
</dbReference>
<proteinExistence type="inferred from homology"/>
<evidence type="ECO:0000313" key="11">
    <source>
        <dbReference type="EMBL" id="SDE60561.1"/>
    </source>
</evidence>
<evidence type="ECO:0000256" key="2">
    <source>
        <dbReference type="ARBA" id="ARBA00010065"/>
    </source>
</evidence>
<feature type="transmembrane region" description="Helical" evidence="9">
    <location>
        <begin position="132"/>
        <end position="153"/>
    </location>
</feature>